<dbReference type="InterPro" id="IPR029058">
    <property type="entry name" value="AB_hydrolase_fold"/>
</dbReference>
<gene>
    <name evidence="1" type="ORF">GCM10022204_33700</name>
</gene>
<dbReference type="EMBL" id="BAAAYX010000014">
    <property type="protein sequence ID" value="GAA3712078.1"/>
    <property type="molecule type" value="Genomic_DNA"/>
</dbReference>
<evidence type="ECO:0000313" key="2">
    <source>
        <dbReference type="Proteomes" id="UP001500051"/>
    </source>
</evidence>
<dbReference type="Gene3D" id="3.40.50.1820">
    <property type="entry name" value="alpha/beta hydrolase"/>
    <property type="match status" value="1"/>
</dbReference>
<dbReference type="RefSeq" id="WP_344813617.1">
    <property type="nucleotide sequence ID" value="NZ_BAAAYX010000014.1"/>
</dbReference>
<comment type="caution">
    <text evidence="1">The sequence shown here is derived from an EMBL/GenBank/DDBJ whole genome shotgun (WGS) entry which is preliminary data.</text>
</comment>
<name>A0ABP7E1E8_9ACTN</name>
<reference evidence="2" key="1">
    <citation type="journal article" date="2019" name="Int. J. Syst. Evol. Microbiol.">
        <title>The Global Catalogue of Microorganisms (GCM) 10K type strain sequencing project: providing services to taxonomists for standard genome sequencing and annotation.</title>
        <authorList>
            <consortium name="The Broad Institute Genomics Platform"/>
            <consortium name="The Broad Institute Genome Sequencing Center for Infectious Disease"/>
            <person name="Wu L."/>
            <person name="Ma J."/>
        </authorList>
    </citation>
    <scope>NUCLEOTIDE SEQUENCE [LARGE SCALE GENOMIC DNA]</scope>
    <source>
        <strain evidence="2">JCM 16548</strain>
    </source>
</reference>
<keyword evidence="2" id="KW-1185">Reference proteome</keyword>
<dbReference type="SUPFAM" id="SSF53474">
    <property type="entry name" value="alpha/beta-Hydrolases"/>
    <property type="match status" value="1"/>
</dbReference>
<proteinExistence type="predicted"/>
<evidence type="ECO:0008006" key="3">
    <source>
        <dbReference type="Google" id="ProtNLM"/>
    </source>
</evidence>
<protein>
    <recommendedName>
        <fullName evidence="3">Pimeloyl-ACP methyl ester carboxylesterase</fullName>
    </recommendedName>
</protein>
<organism evidence="1 2">
    <name type="scientific">Microlunatus aurantiacus</name>
    <dbReference type="NCBI Taxonomy" id="446786"/>
    <lineage>
        <taxon>Bacteria</taxon>
        <taxon>Bacillati</taxon>
        <taxon>Actinomycetota</taxon>
        <taxon>Actinomycetes</taxon>
        <taxon>Propionibacteriales</taxon>
        <taxon>Propionibacteriaceae</taxon>
        <taxon>Microlunatus</taxon>
    </lineage>
</organism>
<sequence length="278" mass="28877">MSTPPARTQETHRVPTRLGRLHVRVLGTGPATVLWPSMFVDGRTFDPLLPLLPGRRLVVVDGPGLGASEPLGRRSTIAEAADAAQDLLTGAHAADLGLDGPVDWVGNAFGGHVGYELARRPGLLRSLAAVSAPTEPVPPALRRQIRLLAPMLRWLGPVGPVRAAILTALLTEASAADPGIRTAVLGSVGTPTRRSLALALRSFIVDRADVTSGLADIAVPCLYVAGDDRGDWTPGAAAAAAALTPSATAVTIPGSRTLVPLEQPAALARELRAFWSRG</sequence>
<dbReference type="Proteomes" id="UP001500051">
    <property type="component" value="Unassembled WGS sequence"/>
</dbReference>
<evidence type="ECO:0000313" key="1">
    <source>
        <dbReference type="EMBL" id="GAA3712078.1"/>
    </source>
</evidence>
<accession>A0ABP7E1E8</accession>